<dbReference type="Gene3D" id="3.40.525.10">
    <property type="entry name" value="CRAL-TRIO lipid binding domain"/>
    <property type="match status" value="1"/>
</dbReference>
<comment type="caution">
    <text evidence="2">The sequence shown here is derived from an EMBL/GenBank/DDBJ whole genome shotgun (WGS) entry which is preliminary data.</text>
</comment>
<evidence type="ECO:0000259" key="1">
    <source>
        <dbReference type="PROSITE" id="PS50191"/>
    </source>
</evidence>
<dbReference type="Proteomes" id="UP001107558">
    <property type="component" value="Chromosome 1"/>
</dbReference>
<evidence type="ECO:0000313" key="3">
    <source>
        <dbReference type="Proteomes" id="UP001107558"/>
    </source>
</evidence>
<feature type="domain" description="CRAL-TRIO" evidence="1">
    <location>
        <begin position="112"/>
        <end position="272"/>
    </location>
</feature>
<dbReference type="PROSITE" id="PS50191">
    <property type="entry name" value="CRAL_TRIO"/>
    <property type="match status" value="1"/>
</dbReference>
<keyword evidence="3" id="KW-1185">Reference proteome</keyword>
<dbReference type="InterPro" id="IPR036273">
    <property type="entry name" value="CRAL/TRIO_N_dom_sf"/>
</dbReference>
<dbReference type="AlphaFoldDB" id="A0A9J6CE44"/>
<protein>
    <recommendedName>
        <fullName evidence="1">CRAL-TRIO domain-containing protein</fullName>
    </recommendedName>
</protein>
<dbReference type="SMART" id="SM00516">
    <property type="entry name" value="SEC14"/>
    <property type="match status" value="1"/>
</dbReference>
<evidence type="ECO:0000313" key="2">
    <source>
        <dbReference type="EMBL" id="KAG5680372.1"/>
    </source>
</evidence>
<proteinExistence type="predicted"/>
<reference evidence="2" key="1">
    <citation type="submission" date="2021-03" db="EMBL/GenBank/DDBJ databases">
        <title>Chromosome level genome of the anhydrobiotic midge Polypedilum vanderplanki.</title>
        <authorList>
            <person name="Yoshida Y."/>
            <person name="Kikawada T."/>
            <person name="Gusev O."/>
        </authorList>
    </citation>
    <scope>NUCLEOTIDE SEQUENCE</scope>
    <source>
        <strain evidence="2">NIAS01</strain>
        <tissue evidence="2">Whole body or cell culture</tissue>
    </source>
</reference>
<dbReference type="PANTHER" id="PTHR10174:SF208">
    <property type="entry name" value="CRAL-TRIO DOMAIN-CONTAINING PROTEIN DDB_G0278031"/>
    <property type="match status" value="1"/>
</dbReference>
<dbReference type="GO" id="GO:0016020">
    <property type="term" value="C:membrane"/>
    <property type="evidence" value="ECO:0007669"/>
    <property type="project" value="TreeGrafter"/>
</dbReference>
<dbReference type="PANTHER" id="PTHR10174">
    <property type="entry name" value="ALPHA-TOCOPHEROL TRANSFER PROTEIN-RELATED"/>
    <property type="match status" value="1"/>
</dbReference>
<dbReference type="EMBL" id="JADBJN010000001">
    <property type="protein sequence ID" value="KAG5680372.1"/>
    <property type="molecule type" value="Genomic_DNA"/>
</dbReference>
<accession>A0A9J6CE44</accession>
<gene>
    <name evidence="2" type="ORF">PVAND_009881</name>
</gene>
<dbReference type="GO" id="GO:1902936">
    <property type="term" value="F:phosphatidylinositol bisphosphate binding"/>
    <property type="evidence" value="ECO:0007669"/>
    <property type="project" value="TreeGrafter"/>
</dbReference>
<dbReference type="SUPFAM" id="SSF52087">
    <property type="entry name" value="CRAL/TRIO domain"/>
    <property type="match status" value="1"/>
</dbReference>
<dbReference type="InterPro" id="IPR001251">
    <property type="entry name" value="CRAL-TRIO_dom"/>
</dbReference>
<dbReference type="CDD" id="cd00170">
    <property type="entry name" value="SEC14"/>
    <property type="match status" value="1"/>
</dbReference>
<name>A0A9J6CE44_POLVA</name>
<dbReference type="SUPFAM" id="SSF46938">
    <property type="entry name" value="CRAL/TRIO N-terminal domain"/>
    <property type="match status" value="1"/>
</dbReference>
<dbReference type="Pfam" id="PF00650">
    <property type="entry name" value="CRAL_TRIO"/>
    <property type="match status" value="1"/>
</dbReference>
<sequence>MMASDDLSKYQIKSITPVDHYVCSLSEETQKRAFEEFGETEELRQKSIKEIRDWVLNNPRIEKCRLDSKNILRYLRHHNYDMDCAKESFERALIFRQNYEFVGDLDFEKANMKELLEAGLITVLPGYSKTGERIICSKMSAASPKTPNVAFTGMCLATQVFEVLLNDEENQVRGFHYIFDVSGITLRHYFVLPFTTWFKVLKNCERTYSGRHRGCHVLNFPGPLIFIIKIAFKHMHEKMRNGIKFYSNLDELEIIDKDELPDVLGGKTSIQNLADYWKKKLTEFRPFLLNYSNQKVNLDSYSSSVANCEVKSLAHRIENPNAKLLKSNN</sequence>
<dbReference type="Gene3D" id="1.10.8.20">
    <property type="entry name" value="N-terminal domain of phosphatidylinositol transfer protein sec14p"/>
    <property type="match status" value="1"/>
</dbReference>
<organism evidence="2 3">
    <name type="scientific">Polypedilum vanderplanki</name>
    <name type="common">Sleeping chironomid midge</name>
    <dbReference type="NCBI Taxonomy" id="319348"/>
    <lineage>
        <taxon>Eukaryota</taxon>
        <taxon>Metazoa</taxon>
        <taxon>Ecdysozoa</taxon>
        <taxon>Arthropoda</taxon>
        <taxon>Hexapoda</taxon>
        <taxon>Insecta</taxon>
        <taxon>Pterygota</taxon>
        <taxon>Neoptera</taxon>
        <taxon>Endopterygota</taxon>
        <taxon>Diptera</taxon>
        <taxon>Nematocera</taxon>
        <taxon>Chironomoidea</taxon>
        <taxon>Chironomidae</taxon>
        <taxon>Chironominae</taxon>
        <taxon>Polypedilum</taxon>
        <taxon>Polypedilum</taxon>
    </lineage>
</organism>
<dbReference type="InterPro" id="IPR036865">
    <property type="entry name" value="CRAL-TRIO_dom_sf"/>
</dbReference>